<dbReference type="Gene3D" id="3.40.309.10">
    <property type="entry name" value="Aldehyde Dehydrogenase, Chain A, domain 2"/>
    <property type="match status" value="1"/>
</dbReference>
<proteinExistence type="predicted"/>
<dbReference type="InterPro" id="IPR015590">
    <property type="entry name" value="Aldehyde_DH_dom"/>
</dbReference>
<dbReference type="EMBL" id="CP001854">
    <property type="protein sequence ID" value="ADB53534.1"/>
    <property type="molecule type" value="Genomic_DNA"/>
</dbReference>
<evidence type="ECO:0000259" key="2">
    <source>
        <dbReference type="Pfam" id="PF00171"/>
    </source>
</evidence>
<evidence type="ECO:0000313" key="4">
    <source>
        <dbReference type="Proteomes" id="UP000008229"/>
    </source>
</evidence>
<keyword evidence="1" id="KW-0560">Oxidoreductase</keyword>
<dbReference type="InterPro" id="IPR016162">
    <property type="entry name" value="Ald_DH_N"/>
</dbReference>
<dbReference type="OrthoDB" id="6882680at2"/>
<evidence type="ECO:0000256" key="1">
    <source>
        <dbReference type="ARBA" id="ARBA00023002"/>
    </source>
</evidence>
<dbReference type="SUPFAM" id="SSF53720">
    <property type="entry name" value="ALDH-like"/>
    <property type="match status" value="1"/>
</dbReference>
<sequence>MSAAAIVSRNPADPGDELIAVTAASVADVDRALAHAAAAQRGWERGGAAVRAAALDRLAAAIDGRAAELTGLIVREVGKPVAEARGEVARAAAIVRYHAQSALDAEGELLPPAPGTWLLAERRSPRGVCALITPWNFPLAIPLWKAAPALAAGNAVAIKVAEEASACGAALAELFAAALPDGVAQILFGGAETGTALLEHPATACLSFTGSTAVGRKLIAAGGERALPVQAEMGGQNPSIVLADADLDAAAATIAHAAMGYAGQKCTATSRVIVAEPVLDAFAERLVAAIGRLPVGDPAAEATVVGPLIDDAARERAVAAVEVAVARGAALLCGGERVGPGSALTPALLRLGDPADPFAQDEVFAPVACVLGADGLDAAVEIANGVRHGLAAAVFTQSLAAAARAVDALDAGMVRVNQSTAGVDLHAPFGGVKASSFGTREQGRAARDFFTVRRTVSIAL</sequence>
<dbReference type="AlphaFoldDB" id="D3FDE2"/>
<organism evidence="3 4">
    <name type="scientific">Conexibacter woesei (strain DSM 14684 / CCUG 47730 / CIP 108061 / JCM 11494 / NBRC 100937 / ID131577)</name>
    <dbReference type="NCBI Taxonomy" id="469383"/>
    <lineage>
        <taxon>Bacteria</taxon>
        <taxon>Bacillati</taxon>
        <taxon>Actinomycetota</taxon>
        <taxon>Thermoleophilia</taxon>
        <taxon>Solirubrobacterales</taxon>
        <taxon>Conexibacteraceae</taxon>
        <taxon>Conexibacter</taxon>
    </lineage>
</organism>
<dbReference type="RefSeq" id="WP_012936585.1">
    <property type="nucleotide sequence ID" value="NC_013739.1"/>
</dbReference>
<feature type="domain" description="Aldehyde dehydrogenase" evidence="2">
    <location>
        <begin position="6"/>
        <end position="456"/>
    </location>
</feature>
<accession>D3FDE2</accession>
<dbReference type="STRING" id="469383.Cwoe_5125"/>
<reference evidence="3 4" key="1">
    <citation type="journal article" date="2010" name="Stand. Genomic Sci.">
        <title>Complete genome sequence of Conexibacter woesei type strain (ID131577).</title>
        <authorList>
            <person name="Pukall R."/>
            <person name="Lapidus A."/>
            <person name="Glavina Del Rio T."/>
            <person name="Copeland A."/>
            <person name="Tice H."/>
            <person name="Cheng J.-F."/>
            <person name="Lucas S."/>
            <person name="Chen F."/>
            <person name="Nolan M."/>
            <person name="Bruce D."/>
            <person name="Goodwin L."/>
            <person name="Pitluck S."/>
            <person name="Mavromatis K."/>
            <person name="Ivanova N."/>
            <person name="Ovchinnikova G."/>
            <person name="Pati A."/>
            <person name="Chen A."/>
            <person name="Palaniappan K."/>
            <person name="Land M."/>
            <person name="Hauser L."/>
            <person name="Chang Y.-J."/>
            <person name="Jeffries C.D."/>
            <person name="Chain P."/>
            <person name="Meincke L."/>
            <person name="Sims D."/>
            <person name="Brettin T."/>
            <person name="Detter J.C."/>
            <person name="Rohde M."/>
            <person name="Goeker M."/>
            <person name="Bristow J."/>
            <person name="Eisen J.A."/>
            <person name="Markowitz V."/>
            <person name="Kyrpides N.C."/>
            <person name="Klenk H.-P."/>
            <person name="Hugenholtz P."/>
        </authorList>
    </citation>
    <scope>NUCLEOTIDE SEQUENCE [LARGE SCALE GENOMIC DNA]</scope>
    <source>
        <strain evidence="4">DSM 14684 / CIP 108061 / JCM 11494 / NBRC 100937 / ID131577</strain>
    </source>
</reference>
<dbReference type="Gene3D" id="3.40.605.10">
    <property type="entry name" value="Aldehyde Dehydrogenase, Chain A, domain 1"/>
    <property type="match status" value="1"/>
</dbReference>
<keyword evidence="4" id="KW-1185">Reference proteome</keyword>
<dbReference type="GO" id="GO:0016620">
    <property type="term" value="F:oxidoreductase activity, acting on the aldehyde or oxo group of donors, NAD or NADP as acceptor"/>
    <property type="evidence" value="ECO:0007669"/>
    <property type="project" value="InterPro"/>
</dbReference>
<reference evidence="4" key="2">
    <citation type="submission" date="2010-01" db="EMBL/GenBank/DDBJ databases">
        <title>The complete genome of Conexibacter woesei DSM 14684.</title>
        <authorList>
            <consortium name="US DOE Joint Genome Institute (JGI-PGF)"/>
            <person name="Lucas S."/>
            <person name="Copeland A."/>
            <person name="Lapidus A."/>
            <person name="Glavina del Rio T."/>
            <person name="Dalin E."/>
            <person name="Tice H."/>
            <person name="Bruce D."/>
            <person name="Goodwin L."/>
            <person name="Pitluck S."/>
            <person name="Kyrpides N."/>
            <person name="Mavromatis K."/>
            <person name="Ivanova N."/>
            <person name="Mikhailova N."/>
            <person name="Chertkov O."/>
            <person name="Brettin T."/>
            <person name="Detter J.C."/>
            <person name="Han C."/>
            <person name="Larimer F."/>
            <person name="Land M."/>
            <person name="Hauser L."/>
            <person name="Markowitz V."/>
            <person name="Cheng J.-F."/>
            <person name="Hugenholtz P."/>
            <person name="Woyke T."/>
            <person name="Wu D."/>
            <person name="Pukall R."/>
            <person name="Steenblock K."/>
            <person name="Schneider S."/>
            <person name="Klenk H.-P."/>
            <person name="Eisen J.A."/>
        </authorList>
    </citation>
    <scope>NUCLEOTIDE SEQUENCE [LARGE SCALE GENOMIC DNA]</scope>
    <source>
        <strain evidence="4">DSM 14684 / CIP 108061 / JCM 11494 / NBRC 100937 / ID131577</strain>
    </source>
</reference>
<dbReference type="Proteomes" id="UP000008229">
    <property type="component" value="Chromosome"/>
</dbReference>
<evidence type="ECO:0000313" key="3">
    <source>
        <dbReference type="EMBL" id="ADB53534.1"/>
    </source>
</evidence>
<name>D3FDE2_CONWI</name>
<dbReference type="KEGG" id="cwo:Cwoe_5125"/>
<dbReference type="eggNOG" id="COG1012">
    <property type="taxonomic scope" value="Bacteria"/>
</dbReference>
<gene>
    <name evidence="3" type="ordered locus">Cwoe_5125</name>
</gene>
<dbReference type="InterPro" id="IPR016163">
    <property type="entry name" value="Ald_DH_C"/>
</dbReference>
<dbReference type="HOGENOM" id="CLU_005391_1_0_11"/>
<dbReference type="InterPro" id="IPR016161">
    <property type="entry name" value="Ald_DH/histidinol_DH"/>
</dbReference>
<dbReference type="PANTHER" id="PTHR11699">
    <property type="entry name" value="ALDEHYDE DEHYDROGENASE-RELATED"/>
    <property type="match status" value="1"/>
</dbReference>
<dbReference type="Pfam" id="PF00171">
    <property type="entry name" value="Aldedh"/>
    <property type="match status" value="1"/>
</dbReference>
<protein>
    <submittedName>
        <fullName evidence="3">Aldehyde Dehydrogenase</fullName>
    </submittedName>
</protein>